<dbReference type="InterPro" id="IPR039420">
    <property type="entry name" value="WalR-like"/>
</dbReference>
<gene>
    <name evidence="10" type="ORF">RM530_09265</name>
</gene>
<organism evidence="10 11">
    <name type="scientific">Banduia mediterranea</name>
    <dbReference type="NCBI Taxonomy" id="3075609"/>
    <lineage>
        <taxon>Bacteria</taxon>
        <taxon>Pseudomonadati</taxon>
        <taxon>Pseudomonadota</taxon>
        <taxon>Gammaproteobacteria</taxon>
        <taxon>Nevskiales</taxon>
        <taxon>Algiphilaceae</taxon>
        <taxon>Banduia</taxon>
    </lineage>
</organism>
<comment type="caution">
    <text evidence="10">The sequence shown here is derived from an EMBL/GenBank/DDBJ whole genome shotgun (WGS) entry which is preliminary data.</text>
</comment>
<keyword evidence="5" id="KW-0804">Transcription</keyword>
<dbReference type="SUPFAM" id="SSF52172">
    <property type="entry name" value="CheY-like"/>
    <property type="match status" value="1"/>
</dbReference>
<keyword evidence="1 6" id="KW-0597">Phosphoprotein</keyword>
<evidence type="ECO:0000256" key="1">
    <source>
        <dbReference type="ARBA" id="ARBA00022553"/>
    </source>
</evidence>
<dbReference type="Proteomes" id="UP001254608">
    <property type="component" value="Unassembled WGS sequence"/>
</dbReference>
<dbReference type="InterPro" id="IPR001789">
    <property type="entry name" value="Sig_transdc_resp-reg_receiver"/>
</dbReference>
<dbReference type="InterPro" id="IPR036388">
    <property type="entry name" value="WH-like_DNA-bd_sf"/>
</dbReference>
<proteinExistence type="predicted"/>
<evidence type="ECO:0000259" key="9">
    <source>
        <dbReference type="PROSITE" id="PS51755"/>
    </source>
</evidence>
<name>A0ABU2WI50_9GAMM</name>
<dbReference type="PROSITE" id="PS50110">
    <property type="entry name" value="RESPONSE_REGULATORY"/>
    <property type="match status" value="1"/>
</dbReference>
<reference evidence="10 11" key="1">
    <citation type="submission" date="2023-09" db="EMBL/GenBank/DDBJ databases">
        <authorList>
            <person name="Rey-Velasco X."/>
        </authorList>
    </citation>
    <scope>NUCLEOTIDE SEQUENCE [LARGE SCALE GENOMIC DNA]</scope>
    <source>
        <strain evidence="10 11">W345</strain>
    </source>
</reference>
<sequence length="240" mass="27327">METDLRNRRVLVVDDDDRLRALIVRHLNDAGMDARGVPDARQMQRWLEREHQDLIVLDLMLPDDDGLRVCSRLRAEGNDVPVLMLTAKGDDVDRILGLEVGADDYLPKPCNARELVARVKAILRRTRSTPPGAPEPQLGQYRFGPFILDFERRSLTRDADTRIPLTTGDFALLSALIRHAGQPLSRDRLYVLATGREYLPEDRAIDVRVSRLRKLLTDDNSQPRYIQTVWGFGYVFVADG</sequence>
<evidence type="ECO:0000313" key="11">
    <source>
        <dbReference type="Proteomes" id="UP001254608"/>
    </source>
</evidence>
<evidence type="ECO:0000313" key="10">
    <source>
        <dbReference type="EMBL" id="MDT0497550.1"/>
    </source>
</evidence>
<feature type="domain" description="OmpR/PhoB-type" evidence="9">
    <location>
        <begin position="138"/>
        <end position="238"/>
    </location>
</feature>
<dbReference type="Pfam" id="PF00072">
    <property type="entry name" value="Response_reg"/>
    <property type="match status" value="1"/>
</dbReference>
<evidence type="ECO:0000256" key="3">
    <source>
        <dbReference type="ARBA" id="ARBA00023015"/>
    </source>
</evidence>
<evidence type="ECO:0000259" key="8">
    <source>
        <dbReference type="PROSITE" id="PS50110"/>
    </source>
</evidence>
<dbReference type="RefSeq" id="WP_311364943.1">
    <property type="nucleotide sequence ID" value="NZ_JAVRIC010000011.1"/>
</dbReference>
<dbReference type="SMART" id="SM00862">
    <property type="entry name" value="Trans_reg_C"/>
    <property type="match status" value="1"/>
</dbReference>
<dbReference type="PANTHER" id="PTHR48111:SF4">
    <property type="entry name" value="DNA-BINDING DUAL TRANSCRIPTIONAL REGULATOR OMPR"/>
    <property type="match status" value="1"/>
</dbReference>
<dbReference type="PROSITE" id="PS51755">
    <property type="entry name" value="OMPR_PHOB"/>
    <property type="match status" value="1"/>
</dbReference>
<keyword evidence="3" id="KW-0805">Transcription regulation</keyword>
<feature type="DNA-binding region" description="OmpR/PhoB-type" evidence="7">
    <location>
        <begin position="138"/>
        <end position="238"/>
    </location>
</feature>
<dbReference type="Gene3D" id="3.40.50.2300">
    <property type="match status" value="1"/>
</dbReference>
<evidence type="ECO:0000256" key="4">
    <source>
        <dbReference type="ARBA" id="ARBA00023125"/>
    </source>
</evidence>
<evidence type="ECO:0000256" key="2">
    <source>
        <dbReference type="ARBA" id="ARBA00023012"/>
    </source>
</evidence>
<dbReference type="InterPro" id="IPR016032">
    <property type="entry name" value="Sig_transdc_resp-reg_C-effctor"/>
</dbReference>
<dbReference type="Gene3D" id="1.10.10.10">
    <property type="entry name" value="Winged helix-like DNA-binding domain superfamily/Winged helix DNA-binding domain"/>
    <property type="match status" value="1"/>
</dbReference>
<keyword evidence="11" id="KW-1185">Reference proteome</keyword>
<dbReference type="SMART" id="SM00448">
    <property type="entry name" value="REC"/>
    <property type="match status" value="1"/>
</dbReference>
<dbReference type="PANTHER" id="PTHR48111">
    <property type="entry name" value="REGULATOR OF RPOS"/>
    <property type="match status" value="1"/>
</dbReference>
<dbReference type="InterPro" id="IPR001867">
    <property type="entry name" value="OmpR/PhoB-type_DNA-bd"/>
</dbReference>
<dbReference type="Pfam" id="PF00486">
    <property type="entry name" value="Trans_reg_C"/>
    <property type="match status" value="1"/>
</dbReference>
<feature type="modified residue" description="4-aspartylphosphate" evidence="6">
    <location>
        <position position="58"/>
    </location>
</feature>
<dbReference type="SUPFAM" id="SSF46894">
    <property type="entry name" value="C-terminal effector domain of the bipartite response regulators"/>
    <property type="match status" value="1"/>
</dbReference>
<dbReference type="CDD" id="cd00383">
    <property type="entry name" value="trans_reg_C"/>
    <property type="match status" value="1"/>
</dbReference>
<evidence type="ECO:0000256" key="6">
    <source>
        <dbReference type="PROSITE-ProRule" id="PRU00169"/>
    </source>
</evidence>
<dbReference type="EMBL" id="JAVRIC010000011">
    <property type="protein sequence ID" value="MDT0497550.1"/>
    <property type="molecule type" value="Genomic_DNA"/>
</dbReference>
<protein>
    <submittedName>
        <fullName evidence="10">Response regulator</fullName>
    </submittedName>
</protein>
<dbReference type="InterPro" id="IPR011006">
    <property type="entry name" value="CheY-like_superfamily"/>
</dbReference>
<evidence type="ECO:0000256" key="7">
    <source>
        <dbReference type="PROSITE-ProRule" id="PRU01091"/>
    </source>
</evidence>
<evidence type="ECO:0000256" key="5">
    <source>
        <dbReference type="ARBA" id="ARBA00023163"/>
    </source>
</evidence>
<dbReference type="Gene3D" id="6.10.250.690">
    <property type="match status" value="1"/>
</dbReference>
<feature type="domain" description="Response regulatory" evidence="8">
    <location>
        <begin position="9"/>
        <end position="123"/>
    </location>
</feature>
<accession>A0ABU2WI50</accession>
<keyword evidence="2" id="KW-0902">Two-component regulatory system</keyword>
<keyword evidence="4 7" id="KW-0238">DNA-binding</keyword>